<reference evidence="3 4" key="1">
    <citation type="submission" date="2015-09" db="EMBL/GenBank/DDBJ databases">
        <title>Genome announcement of multiple Pseudomonas syringae strains.</title>
        <authorList>
            <person name="Thakur S."/>
            <person name="Wang P.W."/>
            <person name="Gong Y."/>
            <person name="Weir B.S."/>
            <person name="Guttman D.S."/>
        </authorList>
    </citation>
    <scope>NUCLEOTIDE SEQUENCE [LARGE SCALE GENOMIC DNA]</scope>
    <source>
        <strain evidence="3 4">ICMP3956</strain>
    </source>
</reference>
<feature type="region of interest" description="Disordered" evidence="1">
    <location>
        <begin position="24"/>
        <end position="59"/>
    </location>
</feature>
<sequence>MARLINSETQQGRHMNFFKKLFGSSKTSAPQNTQSTTQFEESFETSSGDAESNNESVRQASSECLDRHWATVGKVEQDVIAYLISPSFNGGPYWPSTRQAYRVVRRDPAIILATDGLSDPFDDVEGAGNGFEMELFLETSDIPDHARGAAGDVDPFKRSWAFELLEHVAKTVADAGGVTHQLAQYGVLSLELPGFSQSHSMSDQIPDLFVTEDDCAGVLLGGPEPDFSVRIEDMPLSPVTLVPIVLITAAELEYVRSGGRAAREDLVSRLQSAGVGHKSSLQRASVV</sequence>
<accession>A0A0P9XZ23</accession>
<dbReference type="EMBL" id="LJRC01000190">
    <property type="protein sequence ID" value="KPY34249.1"/>
    <property type="molecule type" value="Genomic_DNA"/>
</dbReference>
<evidence type="ECO:0000313" key="4">
    <source>
        <dbReference type="Proteomes" id="UP000050562"/>
    </source>
</evidence>
<proteinExistence type="predicted"/>
<organism evidence="3 4">
    <name type="scientific">Pseudomonas syringae pv. primulae</name>
    <dbReference type="NCBI Taxonomy" id="251707"/>
    <lineage>
        <taxon>Bacteria</taxon>
        <taxon>Pseudomonadati</taxon>
        <taxon>Pseudomonadota</taxon>
        <taxon>Gammaproteobacteria</taxon>
        <taxon>Pseudomonadales</taxon>
        <taxon>Pseudomonadaceae</taxon>
        <taxon>Pseudomonas</taxon>
    </lineage>
</organism>
<evidence type="ECO:0000256" key="1">
    <source>
        <dbReference type="SAM" id="MobiDB-lite"/>
    </source>
</evidence>
<dbReference type="Proteomes" id="UP000050562">
    <property type="component" value="Unassembled WGS sequence"/>
</dbReference>
<dbReference type="Pfam" id="PF05076">
    <property type="entry name" value="SUFU"/>
    <property type="match status" value="1"/>
</dbReference>
<gene>
    <name evidence="3" type="ORF">ALO52_03623</name>
</gene>
<dbReference type="PATRIC" id="fig|251707.3.peg.4741"/>
<evidence type="ECO:0000313" key="3">
    <source>
        <dbReference type="EMBL" id="KPY34249.1"/>
    </source>
</evidence>
<dbReference type="AlphaFoldDB" id="A0A0P9XZ23"/>
<name>A0A0P9XZ23_9PSED</name>
<protein>
    <recommendedName>
        <fullName evidence="2">Suppressor of fused-like domain-containing protein</fullName>
    </recommendedName>
</protein>
<evidence type="ECO:0000259" key="2">
    <source>
        <dbReference type="Pfam" id="PF05076"/>
    </source>
</evidence>
<dbReference type="InterPro" id="IPR020941">
    <property type="entry name" value="SUFU-like_domain"/>
</dbReference>
<feature type="domain" description="Suppressor of fused-like" evidence="2">
    <location>
        <begin position="107"/>
        <end position="264"/>
    </location>
</feature>
<comment type="caution">
    <text evidence="3">The sequence shown here is derived from an EMBL/GenBank/DDBJ whole genome shotgun (WGS) entry which is preliminary data.</text>
</comment>